<comment type="function">
    <text evidence="5">Attaches a formyl group to the free amino group of methionyl-tRNA(fMet). The formyl group appears to play a dual role in the initiator identity of N-formylmethionyl-tRNA by promoting its recognition by IF2 and preventing the misappropriation of this tRNA by the elongation apparatus.</text>
</comment>
<dbReference type="SUPFAM" id="SSF53328">
    <property type="entry name" value="Formyltransferase"/>
    <property type="match status" value="1"/>
</dbReference>
<dbReference type="GO" id="GO:0005829">
    <property type="term" value="C:cytosol"/>
    <property type="evidence" value="ECO:0007669"/>
    <property type="project" value="TreeGrafter"/>
</dbReference>
<dbReference type="RefSeq" id="WP_271013368.1">
    <property type="nucleotide sequence ID" value="NZ_JAQIFT010000065.1"/>
</dbReference>
<dbReference type="Pfam" id="PF00551">
    <property type="entry name" value="Formyl_trans_N"/>
    <property type="match status" value="1"/>
</dbReference>
<evidence type="ECO:0000313" key="9">
    <source>
        <dbReference type="Proteomes" id="UP001169242"/>
    </source>
</evidence>
<dbReference type="InterPro" id="IPR005794">
    <property type="entry name" value="Fmt"/>
</dbReference>
<comment type="catalytic activity">
    <reaction evidence="5">
        <text>L-methionyl-tRNA(fMet) + (6R)-10-formyltetrahydrofolate = N-formyl-L-methionyl-tRNA(fMet) + (6S)-5,6,7,8-tetrahydrofolate + H(+)</text>
        <dbReference type="Rhea" id="RHEA:24380"/>
        <dbReference type="Rhea" id="RHEA-COMP:9952"/>
        <dbReference type="Rhea" id="RHEA-COMP:9953"/>
        <dbReference type="ChEBI" id="CHEBI:15378"/>
        <dbReference type="ChEBI" id="CHEBI:57453"/>
        <dbReference type="ChEBI" id="CHEBI:78530"/>
        <dbReference type="ChEBI" id="CHEBI:78844"/>
        <dbReference type="ChEBI" id="CHEBI:195366"/>
        <dbReference type="EC" id="2.1.2.9"/>
    </reaction>
</comment>
<reference evidence="8" key="1">
    <citation type="journal article" date="2023" name="Int. J. Syst. Evol. Microbiol.">
        <title>&lt;i&gt;Holtiella tumoricola&lt;/i&gt; gen. nov. sp. nov., isolated from a human clinical sample.</title>
        <authorList>
            <person name="Allen-Vercoe E."/>
            <person name="Daigneault M.C."/>
            <person name="Vancuren S.J."/>
            <person name="Cochrane K."/>
            <person name="O'Neal L.L."/>
            <person name="Sankaranarayanan K."/>
            <person name="Lawson P.A."/>
        </authorList>
    </citation>
    <scope>NUCLEOTIDE SEQUENCE</scope>
    <source>
        <strain evidence="8">CC70A</strain>
    </source>
</reference>
<evidence type="ECO:0000256" key="2">
    <source>
        <dbReference type="ARBA" id="ARBA00012261"/>
    </source>
</evidence>
<evidence type="ECO:0000259" key="6">
    <source>
        <dbReference type="Pfam" id="PF00551"/>
    </source>
</evidence>
<dbReference type="InterPro" id="IPR011034">
    <property type="entry name" value="Formyl_transferase-like_C_sf"/>
</dbReference>
<evidence type="ECO:0000256" key="3">
    <source>
        <dbReference type="ARBA" id="ARBA00022679"/>
    </source>
</evidence>
<dbReference type="InterPro" id="IPR041711">
    <property type="entry name" value="Met-tRNA-FMT_N"/>
</dbReference>
<dbReference type="Pfam" id="PF02911">
    <property type="entry name" value="Formyl_trans_C"/>
    <property type="match status" value="1"/>
</dbReference>
<dbReference type="InterPro" id="IPR005793">
    <property type="entry name" value="Formyl_trans_C"/>
</dbReference>
<evidence type="ECO:0000256" key="1">
    <source>
        <dbReference type="ARBA" id="ARBA00010699"/>
    </source>
</evidence>
<comment type="caution">
    <text evidence="8">The sequence shown here is derived from an EMBL/GenBank/DDBJ whole genome shotgun (WGS) entry which is preliminary data.</text>
</comment>
<dbReference type="PANTHER" id="PTHR11138">
    <property type="entry name" value="METHIONYL-TRNA FORMYLTRANSFERASE"/>
    <property type="match status" value="1"/>
</dbReference>
<feature type="domain" description="Formyl transferase C-terminal" evidence="7">
    <location>
        <begin position="203"/>
        <end position="301"/>
    </location>
</feature>
<gene>
    <name evidence="5 8" type="primary">fmt</name>
    <name evidence="8" type="ORF">PBV87_18950</name>
</gene>
<dbReference type="CDD" id="cd08646">
    <property type="entry name" value="FMT_core_Met-tRNA-FMT_N"/>
    <property type="match status" value="1"/>
</dbReference>
<comment type="similarity">
    <text evidence="1 5">Belongs to the Fmt family.</text>
</comment>
<dbReference type="AlphaFoldDB" id="A0AA42J2D7"/>
<dbReference type="EMBL" id="JAQIFT010000065">
    <property type="protein sequence ID" value="MDA3733562.1"/>
    <property type="molecule type" value="Genomic_DNA"/>
</dbReference>
<dbReference type="GO" id="GO:0004479">
    <property type="term" value="F:methionyl-tRNA formyltransferase activity"/>
    <property type="evidence" value="ECO:0007669"/>
    <property type="project" value="UniProtKB-UniRule"/>
</dbReference>
<dbReference type="PANTHER" id="PTHR11138:SF5">
    <property type="entry name" value="METHIONYL-TRNA FORMYLTRANSFERASE, MITOCHONDRIAL"/>
    <property type="match status" value="1"/>
</dbReference>
<feature type="domain" description="Formyl transferase N-terminal" evidence="6">
    <location>
        <begin position="5"/>
        <end position="180"/>
    </location>
</feature>
<accession>A0AA42J2D7</accession>
<dbReference type="InterPro" id="IPR036477">
    <property type="entry name" value="Formyl_transf_N_sf"/>
</dbReference>
<dbReference type="InterPro" id="IPR002376">
    <property type="entry name" value="Formyl_transf_N"/>
</dbReference>
<evidence type="ECO:0000256" key="4">
    <source>
        <dbReference type="ARBA" id="ARBA00022917"/>
    </source>
</evidence>
<dbReference type="Gene3D" id="3.40.50.12230">
    <property type="match status" value="1"/>
</dbReference>
<keyword evidence="9" id="KW-1185">Reference proteome</keyword>
<evidence type="ECO:0000256" key="5">
    <source>
        <dbReference type="HAMAP-Rule" id="MF_00182"/>
    </source>
</evidence>
<evidence type="ECO:0000259" key="7">
    <source>
        <dbReference type="Pfam" id="PF02911"/>
    </source>
</evidence>
<evidence type="ECO:0000313" key="8">
    <source>
        <dbReference type="EMBL" id="MDA3733562.1"/>
    </source>
</evidence>
<dbReference type="SUPFAM" id="SSF50486">
    <property type="entry name" value="FMT C-terminal domain-like"/>
    <property type="match status" value="1"/>
</dbReference>
<dbReference type="CDD" id="cd08704">
    <property type="entry name" value="Met_tRNA_FMT_C"/>
    <property type="match status" value="1"/>
</dbReference>
<dbReference type="Proteomes" id="UP001169242">
    <property type="component" value="Unassembled WGS sequence"/>
</dbReference>
<dbReference type="NCBIfam" id="TIGR00460">
    <property type="entry name" value="fmt"/>
    <property type="match status" value="1"/>
</dbReference>
<sequence length="313" mass="35081">MKDLKVIFMGTPDFSVNILNSLIYHTNVIGVVTKPDKLVGRKQILTEPAVKKVALENNINVIQPTKIREEYQSIIDLNPDVIITCAYGQFLPKEVLDYPKYGCINVHASLLPKLRGGAPIHRAIIDGYTTTGITIMHMGEKMDNGDIISQKSIEIEDTDNVGILHNKLSLLGAELLIETLPSIINGQANRIVQNEDEVTFGYNISREDEHIDFNKTKMEVFNKIRGLNPWPVAHAILADEEIKIYEAIIGEENYNEKLNGEICKLYKDGIGIKVSDGEIILKIIKPSGSKKMSVKDYFNGFKEKNTLIGKVFK</sequence>
<protein>
    <recommendedName>
        <fullName evidence="2 5">Methionyl-tRNA formyltransferase</fullName>
        <ecNumber evidence="2 5">2.1.2.9</ecNumber>
    </recommendedName>
</protein>
<dbReference type="EC" id="2.1.2.9" evidence="2 5"/>
<dbReference type="InterPro" id="IPR044135">
    <property type="entry name" value="Met-tRNA-FMT_C"/>
</dbReference>
<dbReference type="HAMAP" id="MF_00182">
    <property type="entry name" value="Formyl_trans"/>
    <property type="match status" value="1"/>
</dbReference>
<keyword evidence="4 5" id="KW-0648">Protein biosynthesis</keyword>
<proteinExistence type="inferred from homology"/>
<organism evidence="8 9">
    <name type="scientific">Holtiella tumoricola</name>
    <dbReference type="NCBI Taxonomy" id="3018743"/>
    <lineage>
        <taxon>Bacteria</taxon>
        <taxon>Bacillati</taxon>
        <taxon>Bacillota</taxon>
        <taxon>Clostridia</taxon>
        <taxon>Lachnospirales</taxon>
        <taxon>Cellulosilyticaceae</taxon>
        <taxon>Holtiella</taxon>
    </lineage>
</organism>
<name>A0AA42J2D7_9FIRM</name>
<feature type="binding site" evidence="5">
    <location>
        <begin position="109"/>
        <end position="112"/>
    </location>
    <ligand>
        <name>(6S)-5,6,7,8-tetrahydrofolate</name>
        <dbReference type="ChEBI" id="CHEBI:57453"/>
    </ligand>
</feature>
<keyword evidence="3 5" id="KW-0808">Transferase</keyword>